<dbReference type="Gene3D" id="2.160.20.10">
    <property type="entry name" value="Single-stranded right-handed beta-helix, Pectin lyase-like"/>
    <property type="match status" value="1"/>
</dbReference>
<feature type="signal peptide" evidence="9">
    <location>
        <begin position="1"/>
        <end position="28"/>
    </location>
</feature>
<comment type="caution">
    <text evidence="11">The sequence shown here is derived from an EMBL/GenBank/DDBJ whole genome shotgun (WGS) entry which is preliminary data.</text>
</comment>
<sequence length="527" mass="55527">MILRSIKSIAVTGICVAGLLLTPLAAHAAAPDPTEPAGEPGESALSVLKVLTNATSPNSHTYYISPTGDDSNPGTKDAPFKTLLRAQAAASAGDVVYIRGGVYNDFTIPETDNPFENVYHYVNPISKSGITYEAYPGDARPVFDFSAVPTDQRVAAFYIQTNVTDVNFVGFDVTGVKVGAQKQSEAFRIAGGANFVDMAAYGNEANGFYYTMDGTGVVLNSDSHDNIGPTATAAGNTDGFGAHAKNVWFIGDRSWHNSDDGFDSISSHGRVAYIDSWSFGQHGNQNGVGDQNGFKVGGFAYATSGLPDPIPLHTVIDSLAADNGANNFYANHQPGQSAYWINNTGDKPGYGADFNMLERVSPTSPENIAGYREVLRNNLAFTGPLTMNDDTPAANETNNSWTLNGGLDLSASDFESLDMQQLAGPRKPDGGLPEVNFLKPVNGSAAQKAGLGYLADKGDAYATLQKLVGVYAQSGDVDAQDIADSLVAKLRAHQLGAFLNELGAQSGKHVSDYAAVTLTLVAHTLTA</sequence>
<evidence type="ECO:0000313" key="11">
    <source>
        <dbReference type="EMBL" id="GAA4487673.1"/>
    </source>
</evidence>
<gene>
    <name evidence="11" type="ORF">GCM10023171_25760</name>
</gene>
<evidence type="ECO:0000256" key="5">
    <source>
        <dbReference type="ARBA" id="ARBA00022729"/>
    </source>
</evidence>
<dbReference type="PANTHER" id="PTHR40088:SF1">
    <property type="entry name" value="PECTATE LYASE PEL9"/>
    <property type="match status" value="1"/>
</dbReference>
<name>A0ABP8PK23_9MICO</name>
<keyword evidence="12" id="KW-1185">Reference proteome</keyword>
<evidence type="ECO:0000256" key="4">
    <source>
        <dbReference type="ARBA" id="ARBA00022723"/>
    </source>
</evidence>
<comment type="subcellular location">
    <subcellularLocation>
        <location evidence="2">Secreted</location>
    </subcellularLocation>
</comment>
<comment type="cofactor">
    <cofactor evidence="1">
        <name>Ca(2+)</name>
        <dbReference type="ChEBI" id="CHEBI:29108"/>
    </cofactor>
</comment>
<reference evidence="12" key="1">
    <citation type="journal article" date="2019" name="Int. J. Syst. Evol. Microbiol.">
        <title>The Global Catalogue of Microorganisms (GCM) 10K type strain sequencing project: providing services to taxonomists for standard genome sequencing and annotation.</title>
        <authorList>
            <consortium name="The Broad Institute Genomics Platform"/>
            <consortium name="The Broad Institute Genome Sequencing Center for Infectious Disease"/>
            <person name="Wu L."/>
            <person name="Ma J."/>
        </authorList>
    </citation>
    <scope>NUCLEOTIDE SEQUENCE [LARGE SCALE GENOMIC DNA]</scope>
    <source>
        <strain evidence="12">JCM 17839</strain>
    </source>
</reference>
<evidence type="ECO:0000259" key="10">
    <source>
        <dbReference type="Pfam" id="PF22842"/>
    </source>
</evidence>
<dbReference type="InterPro" id="IPR012334">
    <property type="entry name" value="Pectin_lyas_fold"/>
</dbReference>
<accession>A0ABP8PK23</accession>
<dbReference type="Proteomes" id="UP001500731">
    <property type="component" value="Unassembled WGS sequence"/>
</dbReference>
<dbReference type="InterPro" id="IPR052052">
    <property type="entry name" value="Polysaccharide_Lyase_9"/>
</dbReference>
<evidence type="ECO:0000256" key="7">
    <source>
        <dbReference type="ARBA" id="ARBA00023239"/>
    </source>
</evidence>
<keyword evidence="5 9" id="KW-0732">Signal</keyword>
<dbReference type="SUPFAM" id="SSF51126">
    <property type="entry name" value="Pectin lyase-like"/>
    <property type="match status" value="1"/>
</dbReference>
<keyword evidence="4" id="KW-0479">Metal-binding</keyword>
<keyword evidence="3" id="KW-0964">Secreted</keyword>
<evidence type="ECO:0000256" key="2">
    <source>
        <dbReference type="ARBA" id="ARBA00004613"/>
    </source>
</evidence>
<evidence type="ECO:0000256" key="9">
    <source>
        <dbReference type="SAM" id="SignalP"/>
    </source>
</evidence>
<dbReference type="InterPro" id="IPR053868">
    <property type="entry name" value="Pel9A-like_beta_helix"/>
</dbReference>
<dbReference type="PANTHER" id="PTHR40088">
    <property type="entry name" value="PECTATE LYASE (EUROFUNG)"/>
    <property type="match status" value="1"/>
</dbReference>
<evidence type="ECO:0000256" key="1">
    <source>
        <dbReference type="ARBA" id="ARBA00001913"/>
    </source>
</evidence>
<dbReference type="Pfam" id="PF22842">
    <property type="entry name" value="Pel9A-like_beta_helix"/>
    <property type="match status" value="1"/>
</dbReference>
<organism evidence="11 12">
    <name type="scientific">Microbacterium panaciterrae</name>
    <dbReference type="NCBI Taxonomy" id="985759"/>
    <lineage>
        <taxon>Bacteria</taxon>
        <taxon>Bacillati</taxon>
        <taxon>Actinomycetota</taxon>
        <taxon>Actinomycetes</taxon>
        <taxon>Micrococcales</taxon>
        <taxon>Microbacteriaceae</taxon>
        <taxon>Microbacterium</taxon>
    </lineage>
</organism>
<proteinExistence type="inferred from homology"/>
<dbReference type="EMBL" id="BAABGP010000018">
    <property type="protein sequence ID" value="GAA4487673.1"/>
    <property type="molecule type" value="Genomic_DNA"/>
</dbReference>
<keyword evidence="7" id="KW-0456">Lyase</keyword>
<dbReference type="InterPro" id="IPR011050">
    <property type="entry name" value="Pectin_lyase_fold/virulence"/>
</dbReference>
<keyword evidence="6" id="KW-0106">Calcium</keyword>
<feature type="chain" id="PRO_5046611616" evidence="9">
    <location>
        <begin position="29"/>
        <end position="527"/>
    </location>
</feature>
<evidence type="ECO:0000256" key="6">
    <source>
        <dbReference type="ARBA" id="ARBA00022837"/>
    </source>
</evidence>
<evidence type="ECO:0000256" key="8">
    <source>
        <dbReference type="ARBA" id="ARBA00038263"/>
    </source>
</evidence>
<feature type="domain" description="Pel9A-like right handed beta-helix region" evidence="10">
    <location>
        <begin position="59"/>
        <end position="381"/>
    </location>
</feature>
<protein>
    <submittedName>
        <fullName evidence="11">DUF4990 domain-containing protein</fullName>
    </submittedName>
</protein>
<evidence type="ECO:0000256" key="3">
    <source>
        <dbReference type="ARBA" id="ARBA00022525"/>
    </source>
</evidence>
<comment type="similarity">
    <text evidence="8">Belongs to the polysaccharide lyase 9 family.</text>
</comment>
<evidence type="ECO:0000313" key="12">
    <source>
        <dbReference type="Proteomes" id="UP001500731"/>
    </source>
</evidence>